<dbReference type="FunFam" id="2.120.10.30:FF:000048">
    <property type="entry name" value="Protein strictosidine synthase-like 10"/>
    <property type="match status" value="1"/>
</dbReference>
<dbReference type="SUPFAM" id="SSF63829">
    <property type="entry name" value="Calcium-dependent phosphotriesterase"/>
    <property type="match status" value="1"/>
</dbReference>
<reference evidence="7" key="1">
    <citation type="submission" date="2022-05" db="EMBL/GenBank/DDBJ databases">
        <title>The Musa troglodytarum L. genome provides insights into the mechanism of non-climacteric behaviour and enrichment of carotenoids.</title>
        <authorList>
            <person name="Wang J."/>
        </authorList>
    </citation>
    <scope>NUCLEOTIDE SEQUENCE</scope>
    <source>
        <tissue evidence="7">Leaf</tissue>
    </source>
</reference>
<evidence type="ECO:0000313" key="7">
    <source>
        <dbReference type="EMBL" id="URE00748.1"/>
    </source>
</evidence>
<dbReference type="InterPro" id="IPR011042">
    <property type="entry name" value="6-blade_b-propeller_TolB-like"/>
</dbReference>
<evidence type="ECO:0000256" key="4">
    <source>
        <dbReference type="ARBA" id="ARBA00023180"/>
    </source>
</evidence>
<dbReference type="Gene3D" id="2.120.10.30">
    <property type="entry name" value="TolB, C-terminal domain"/>
    <property type="match status" value="1"/>
</dbReference>
<dbReference type="Pfam" id="PF03088">
    <property type="entry name" value="Str_synth"/>
    <property type="match status" value="1"/>
</dbReference>
<feature type="domain" description="Strictosidine synthase conserved region" evidence="6">
    <location>
        <begin position="158"/>
        <end position="245"/>
    </location>
</feature>
<organism evidence="7 8">
    <name type="scientific">Musa troglodytarum</name>
    <name type="common">fe'i banana</name>
    <dbReference type="NCBI Taxonomy" id="320322"/>
    <lineage>
        <taxon>Eukaryota</taxon>
        <taxon>Viridiplantae</taxon>
        <taxon>Streptophyta</taxon>
        <taxon>Embryophyta</taxon>
        <taxon>Tracheophyta</taxon>
        <taxon>Spermatophyta</taxon>
        <taxon>Magnoliopsida</taxon>
        <taxon>Liliopsida</taxon>
        <taxon>Zingiberales</taxon>
        <taxon>Musaceae</taxon>
        <taxon>Musa</taxon>
    </lineage>
</organism>
<comment type="similarity">
    <text evidence="2">Belongs to the strictosidine synthase family.</text>
</comment>
<dbReference type="GO" id="GO:0012505">
    <property type="term" value="C:endomembrane system"/>
    <property type="evidence" value="ECO:0007669"/>
    <property type="project" value="TreeGrafter"/>
</dbReference>
<dbReference type="GO" id="GO:0016787">
    <property type="term" value="F:hydrolase activity"/>
    <property type="evidence" value="ECO:0007669"/>
    <property type="project" value="TreeGrafter"/>
</dbReference>
<name>A0A9E7FT79_9LILI</name>
<dbReference type="Pfam" id="PF20067">
    <property type="entry name" value="SSL_N"/>
    <property type="match status" value="1"/>
</dbReference>
<evidence type="ECO:0000256" key="2">
    <source>
        <dbReference type="ARBA" id="ARBA00009191"/>
    </source>
</evidence>
<protein>
    <submittedName>
        <fullName evidence="7">Strictosidine synthase</fullName>
    </submittedName>
</protein>
<keyword evidence="5" id="KW-0732">Signal</keyword>
<dbReference type="PANTHER" id="PTHR10426">
    <property type="entry name" value="STRICTOSIDINE SYNTHASE-RELATED"/>
    <property type="match status" value="1"/>
</dbReference>
<evidence type="ECO:0000256" key="3">
    <source>
        <dbReference type="ARBA" id="ARBA00022554"/>
    </source>
</evidence>
<dbReference type="EMBL" id="CP097507">
    <property type="protein sequence ID" value="URE00748.1"/>
    <property type="molecule type" value="Genomic_DNA"/>
</dbReference>
<proteinExistence type="inferred from homology"/>
<keyword evidence="3" id="KW-0926">Vacuole</keyword>
<feature type="chain" id="PRO_5038343771" evidence="5">
    <location>
        <begin position="30"/>
        <end position="379"/>
    </location>
</feature>
<dbReference type="OrthoDB" id="1908448at2759"/>
<evidence type="ECO:0000256" key="1">
    <source>
        <dbReference type="ARBA" id="ARBA00004116"/>
    </source>
</evidence>
<comment type="subcellular location">
    <subcellularLocation>
        <location evidence="1">Vacuole</location>
    </subcellularLocation>
</comment>
<feature type="signal peptide" evidence="5">
    <location>
        <begin position="1"/>
        <end position="29"/>
    </location>
</feature>
<dbReference type="GO" id="GO:0005773">
    <property type="term" value="C:vacuole"/>
    <property type="evidence" value="ECO:0007669"/>
    <property type="project" value="UniProtKB-SubCell"/>
</dbReference>
<gene>
    <name evidence="7" type="ORF">MUK42_20656</name>
</gene>
<dbReference type="PANTHER" id="PTHR10426:SF139">
    <property type="entry name" value="OS09G0374900 PROTEIN"/>
    <property type="match status" value="1"/>
</dbReference>
<evidence type="ECO:0000313" key="8">
    <source>
        <dbReference type="Proteomes" id="UP001055439"/>
    </source>
</evidence>
<evidence type="ECO:0000256" key="5">
    <source>
        <dbReference type="SAM" id="SignalP"/>
    </source>
</evidence>
<keyword evidence="4" id="KW-0325">Glycoprotein</keyword>
<keyword evidence="8" id="KW-1185">Reference proteome</keyword>
<evidence type="ECO:0000259" key="6">
    <source>
        <dbReference type="Pfam" id="PF03088"/>
    </source>
</evidence>
<dbReference type="InterPro" id="IPR018119">
    <property type="entry name" value="Strictosidine_synth_cons-reg"/>
</dbReference>
<accession>A0A9E7FT79</accession>
<dbReference type="AlphaFoldDB" id="A0A9E7FT79"/>
<dbReference type="Proteomes" id="UP001055439">
    <property type="component" value="Chromosome 5"/>
</dbReference>
<sequence length="379" mass="41064">MGTKLCSTTSLRPALLPIMLVVLLPFSSSHEEKAIDKLESVERLVLTTVAGPESLAFDRRGEGPYTGVSGGRILKWQGKGRGWTGFAVNAGNRKECCDTSDVSLESTCGRPLGLQFHKATGVLYVADAYFGLLAVGPKGGAARRLAASADGGRFNFTNGVDVDQGTGEVYFTDSSTRFQRPDYILSVITGDSTGRLMKYDPRTRKLTVLRRGLPFPNGVALSGDGSFLLFAETGSCRVVKHWLRGPRTGAMEVFAELPGYPDNIRRTARGEYWVALNRQKIDLTSGGVPKDEKATKGKAAATEHPVAMRLSGEGKVLEVLLDGGELASVSEVAEENGAIWIGSVELPYVEIISAIQEKLRRSHIHPNLDLHFKILKKQD</sequence>